<name>A0A6A6BZ41_ZASCE</name>
<evidence type="ECO:0000313" key="2">
    <source>
        <dbReference type="EMBL" id="KAF2160064.1"/>
    </source>
</evidence>
<dbReference type="OrthoDB" id="1923159at2759"/>
<dbReference type="AlphaFoldDB" id="A0A6A6BZ41"/>
<keyword evidence="3" id="KW-1185">Reference proteome</keyword>
<feature type="compositionally biased region" description="Basic and acidic residues" evidence="1">
    <location>
        <begin position="118"/>
        <end position="127"/>
    </location>
</feature>
<feature type="region of interest" description="Disordered" evidence="1">
    <location>
        <begin position="86"/>
        <end position="127"/>
    </location>
</feature>
<sequence length="127" mass="14026">MILPILSAFSTNTSASVQRPVARTSSQLPSSLVRQQQALPQGLDLYRLARISAEILTSQSCLNSTPPAASNIESALLRTKTKNQLKKERQEHAKALEEEAKTKEVVKPSVEEPAQEEMVSRKKITEN</sequence>
<organism evidence="2 3">
    <name type="scientific">Zasmidium cellare ATCC 36951</name>
    <dbReference type="NCBI Taxonomy" id="1080233"/>
    <lineage>
        <taxon>Eukaryota</taxon>
        <taxon>Fungi</taxon>
        <taxon>Dikarya</taxon>
        <taxon>Ascomycota</taxon>
        <taxon>Pezizomycotina</taxon>
        <taxon>Dothideomycetes</taxon>
        <taxon>Dothideomycetidae</taxon>
        <taxon>Mycosphaerellales</taxon>
        <taxon>Mycosphaerellaceae</taxon>
        <taxon>Zasmidium</taxon>
    </lineage>
</organism>
<dbReference type="EMBL" id="ML993630">
    <property type="protein sequence ID" value="KAF2160064.1"/>
    <property type="molecule type" value="Genomic_DNA"/>
</dbReference>
<feature type="compositionally biased region" description="Basic and acidic residues" evidence="1">
    <location>
        <begin position="86"/>
        <end position="110"/>
    </location>
</feature>
<proteinExistence type="predicted"/>
<reference evidence="2" key="1">
    <citation type="journal article" date="2020" name="Stud. Mycol.">
        <title>101 Dothideomycetes genomes: a test case for predicting lifestyles and emergence of pathogens.</title>
        <authorList>
            <person name="Haridas S."/>
            <person name="Albert R."/>
            <person name="Binder M."/>
            <person name="Bloem J."/>
            <person name="Labutti K."/>
            <person name="Salamov A."/>
            <person name="Andreopoulos B."/>
            <person name="Baker S."/>
            <person name="Barry K."/>
            <person name="Bills G."/>
            <person name="Bluhm B."/>
            <person name="Cannon C."/>
            <person name="Castanera R."/>
            <person name="Culley D."/>
            <person name="Daum C."/>
            <person name="Ezra D."/>
            <person name="Gonzalez J."/>
            <person name="Henrissat B."/>
            <person name="Kuo A."/>
            <person name="Liang C."/>
            <person name="Lipzen A."/>
            <person name="Lutzoni F."/>
            <person name="Magnuson J."/>
            <person name="Mondo S."/>
            <person name="Nolan M."/>
            <person name="Ohm R."/>
            <person name="Pangilinan J."/>
            <person name="Park H.-J."/>
            <person name="Ramirez L."/>
            <person name="Alfaro M."/>
            <person name="Sun H."/>
            <person name="Tritt A."/>
            <person name="Yoshinaga Y."/>
            <person name="Zwiers L.-H."/>
            <person name="Turgeon B."/>
            <person name="Goodwin S."/>
            <person name="Spatafora J."/>
            <person name="Crous P."/>
            <person name="Grigoriev I."/>
        </authorList>
    </citation>
    <scope>NUCLEOTIDE SEQUENCE</scope>
    <source>
        <strain evidence="2">ATCC 36951</strain>
    </source>
</reference>
<dbReference type="Proteomes" id="UP000799537">
    <property type="component" value="Unassembled WGS sequence"/>
</dbReference>
<evidence type="ECO:0000256" key="1">
    <source>
        <dbReference type="SAM" id="MobiDB-lite"/>
    </source>
</evidence>
<dbReference type="RefSeq" id="XP_033660953.1">
    <property type="nucleotide sequence ID" value="XM_033809504.1"/>
</dbReference>
<accession>A0A6A6BZ41</accession>
<dbReference type="GeneID" id="54562776"/>
<gene>
    <name evidence="2" type="ORF">M409DRAFT_29512</name>
</gene>
<protein>
    <submittedName>
        <fullName evidence="2">Uncharacterized protein</fullName>
    </submittedName>
</protein>
<evidence type="ECO:0000313" key="3">
    <source>
        <dbReference type="Proteomes" id="UP000799537"/>
    </source>
</evidence>